<keyword evidence="2" id="KW-1133">Transmembrane helix</keyword>
<dbReference type="InterPro" id="IPR045584">
    <property type="entry name" value="Pilin-like"/>
</dbReference>
<dbReference type="Gene3D" id="3.30.700.10">
    <property type="entry name" value="Glycoprotein, Type 4 Pilin"/>
    <property type="match status" value="1"/>
</dbReference>
<dbReference type="Pfam" id="PF07596">
    <property type="entry name" value="SBP_bac_10"/>
    <property type="match status" value="1"/>
</dbReference>
<evidence type="ECO:0000313" key="4">
    <source>
        <dbReference type="EMBL" id="MDQ0291632.1"/>
    </source>
</evidence>
<evidence type="ECO:0000259" key="3">
    <source>
        <dbReference type="Pfam" id="PF07596"/>
    </source>
</evidence>
<comment type="caution">
    <text evidence="4">The sequence shown here is derived from an EMBL/GenBank/DDBJ whole genome shotgun (WGS) entry which is preliminary data.</text>
</comment>
<evidence type="ECO:0000313" key="5">
    <source>
        <dbReference type="Proteomes" id="UP001238163"/>
    </source>
</evidence>
<accession>A0AAE3VJA8</accession>
<dbReference type="Pfam" id="PF07963">
    <property type="entry name" value="N_methyl"/>
    <property type="match status" value="1"/>
</dbReference>
<reference evidence="4" key="1">
    <citation type="submission" date="2023-07" db="EMBL/GenBank/DDBJ databases">
        <title>Genomic Encyclopedia of Type Strains, Phase IV (KMG-IV): sequencing the most valuable type-strain genomes for metagenomic binning, comparative biology and taxonomic classification.</title>
        <authorList>
            <person name="Goeker M."/>
        </authorList>
    </citation>
    <scope>NUCLEOTIDE SEQUENCE</scope>
    <source>
        <strain evidence="4">DSM 24202</strain>
    </source>
</reference>
<organism evidence="4 5">
    <name type="scientific">Oligosphaera ethanolica</name>
    <dbReference type="NCBI Taxonomy" id="760260"/>
    <lineage>
        <taxon>Bacteria</taxon>
        <taxon>Pseudomonadati</taxon>
        <taxon>Lentisphaerota</taxon>
        <taxon>Oligosphaeria</taxon>
        <taxon>Oligosphaerales</taxon>
        <taxon>Oligosphaeraceae</taxon>
        <taxon>Oligosphaera</taxon>
    </lineage>
</organism>
<dbReference type="RefSeq" id="WP_307264703.1">
    <property type="nucleotide sequence ID" value="NZ_JAUSVL010000001.1"/>
</dbReference>
<keyword evidence="2" id="KW-0812">Transmembrane</keyword>
<dbReference type="PRINTS" id="PR00813">
    <property type="entry name" value="BCTERIALGSPG"/>
</dbReference>
<name>A0AAE3VJA8_9BACT</name>
<dbReference type="NCBIfam" id="TIGR02532">
    <property type="entry name" value="IV_pilin_GFxxxE"/>
    <property type="match status" value="1"/>
</dbReference>
<dbReference type="InterPro" id="IPR012902">
    <property type="entry name" value="N_methyl_site"/>
</dbReference>
<dbReference type="Proteomes" id="UP001238163">
    <property type="component" value="Unassembled WGS sequence"/>
</dbReference>
<dbReference type="PANTHER" id="PTHR30093">
    <property type="entry name" value="GENERAL SECRETION PATHWAY PROTEIN G"/>
    <property type="match status" value="1"/>
</dbReference>
<protein>
    <submittedName>
        <fullName evidence="4">Prepilin-type N-terminal cleavage/methylation domain-containing protein/prepilin-type processing-associated H-X9-DG protein</fullName>
    </submittedName>
</protein>
<evidence type="ECO:0000256" key="2">
    <source>
        <dbReference type="SAM" id="Phobius"/>
    </source>
</evidence>
<evidence type="ECO:0000256" key="1">
    <source>
        <dbReference type="ARBA" id="ARBA00022481"/>
    </source>
</evidence>
<keyword evidence="5" id="KW-1185">Reference proteome</keyword>
<sequence length="217" mass="23875">MSRLARVFTLIELLVVIAIIAILAAMLLPALSKAREKARTIGCVSNLKQLGLANTMYANDSEDFLPPVYTALDGATHAPWWWERLQPYVGDWKTYGCPSNSTICDTWACKLDGGALAPTRKFHYCALQTHIWVGDGKQKSRRLADFKEPSALLVYAERNYAYTHFCPSCNASSEPPRTDLHNNTMNGIFADGHAAGHNANQVLSTSTGGKLFGHGQF</sequence>
<dbReference type="SUPFAM" id="SSF54523">
    <property type="entry name" value="Pili subunits"/>
    <property type="match status" value="1"/>
</dbReference>
<dbReference type="InterPro" id="IPR000983">
    <property type="entry name" value="Bac_GSPG_pilin"/>
</dbReference>
<proteinExistence type="predicted"/>
<feature type="transmembrane region" description="Helical" evidence="2">
    <location>
        <begin position="7"/>
        <end position="31"/>
    </location>
</feature>
<keyword evidence="1" id="KW-0488">Methylation</keyword>
<dbReference type="InterPro" id="IPR011453">
    <property type="entry name" value="DUF1559"/>
</dbReference>
<gene>
    <name evidence="4" type="ORF">J3R75_003739</name>
</gene>
<dbReference type="AlphaFoldDB" id="A0AAE3VJA8"/>
<keyword evidence="2" id="KW-0472">Membrane</keyword>
<dbReference type="GO" id="GO:0015627">
    <property type="term" value="C:type II protein secretion system complex"/>
    <property type="evidence" value="ECO:0007669"/>
    <property type="project" value="InterPro"/>
</dbReference>
<dbReference type="PANTHER" id="PTHR30093:SF2">
    <property type="entry name" value="TYPE II SECRETION SYSTEM PROTEIN H"/>
    <property type="match status" value="1"/>
</dbReference>
<dbReference type="EMBL" id="JAUSVL010000001">
    <property type="protein sequence ID" value="MDQ0291632.1"/>
    <property type="molecule type" value="Genomic_DNA"/>
</dbReference>
<dbReference type="GO" id="GO:0015628">
    <property type="term" value="P:protein secretion by the type II secretion system"/>
    <property type="evidence" value="ECO:0007669"/>
    <property type="project" value="InterPro"/>
</dbReference>
<feature type="domain" description="DUF1559" evidence="3">
    <location>
        <begin position="33"/>
        <end position="91"/>
    </location>
</feature>